<keyword evidence="1" id="KW-0547">Nucleotide-binding</keyword>
<dbReference type="GO" id="GO:0016887">
    <property type="term" value="F:ATP hydrolysis activity"/>
    <property type="evidence" value="ECO:0007669"/>
    <property type="project" value="InterPro"/>
</dbReference>
<feature type="domain" description="AAA+ ATPase" evidence="3">
    <location>
        <begin position="68"/>
        <end position="194"/>
    </location>
</feature>
<dbReference type="Gene3D" id="3.40.50.300">
    <property type="entry name" value="P-loop containing nucleotide triphosphate hydrolases"/>
    <property type="match status" value="1"/>
</dbReference>
<reference evidence="4" key="2">
    <citation type="submission" date="2023-05" db="EMBL/GenBank/DDBJ databases">
        <authorList>
            <consortium name="Lawrence Berkeley National Laboratory"/>
            <person name="Steindorff A."/>
            <person name="Hensen N."/>
            <person name="Bonometti L."/>
            <person name="Westerberg I."/>
            <person name="Brannstrom I.O."/>
            <person name="Guillou S."/>
            <person name="Cros-Aarteil S."/>
            <person name="Calhoun S."/>
            <person name="Haridas S."/>
            <person name="Kuo A."/>
            <person name="Mondo S."/>
            <person name="Pangilinan J."/>
            <person name="Riley R."/>
            <person name="Labutti K."/>
            <person name="Andreopoulos B."/>
            <person name="Lipzen A."/>
            <person name="Chen C."/>
            <person name="Yanf M."/>
            <person name="Daum C."/>
            <person name="Ng V."/>
            <person name="Clum A."/>
            <person name="Ohm R."/>
            <person name="Martin F."/>
            <person name="Silar P."/>
            <person name="Natvig D."/>
            <person name="Lalanne C."/>
            <person name="Gautier V."/>
            <person name="Ament-Velasquez S.L."/>
            <person name="Kruys A."/>
            <person name="Hutchinson M.I."/>
            <person name="Powell A.J."/>
            <person name="Barry K."/>
            <person name="Miller A.N."/>
            <person name="Grigoriev I.V."/>
            <person name="Debuchy R."/>
            <person name="Gladieux P."/>
            <person name="Thoren M.H."/>
            <person name="Johannesson H."/>
        </authorList>
    </citation>
    <scope>NUCLEOTIDE SEQUENCE</scope>
    <source>
        <strain evidence="4">CBS 538.74</strain>
    </source>
</reference>
<protein>
    <submittedName>
        <fullName evidence="4">P-loop containing nucleoside triphosphate hydrolase protein</fullName>
    </submittedName>
</protein>
<keyword evidence="5" id="KW-1185">Reference proteome</keyword>
<dbReference type="PANTHER" id="PTHR46411">
    <property type="entry name" value="FAMILY ATPASE, PUTATIVE-RELATED"/>
    <property type="match status" value="1"/>
</dbReference>
<dbReference type="SMART" id="SM00382">
    <property type="entry name" value="AAA"/>
    <property type="match status" value="1"/>
</dbReference>
<evidence type="ECO:0000313" key="4">
    <source>
        <dbReference type="EMBL" id="KAK4154905.1"/>
    </source>
</evidence>
<organism evidence="4 5">
    <name type="scientific">Chaetomidium leptoderma</name>
    <dbReference type="NCBI Taxonomy" id="669021"/>
    <lineage>
        <taxon>Eukaryota</taxon>
        <taxon>Fungi</taxon>
        <taxon>Dikarya</taxon>
        <taxon>Ascomycota</taxon>
        <taxon>Pezizomycotina</taxon>
        <taxon>Sordariomycetes</taxon>
        <taxon>Sordariomycetidae</taxon>
        <taxon>Sordariales</taxon>
        <taxon>Chaetomiaceae</taxon>
        <taxon>Chaetomidium</taxon>
    </lineage>
</organism>
<dbReference type="PRINTS" id="PR00819">
    <property type="entry name" value="CBXCFQXSUPER"/>
</dbReference>
<dbReference type="GO" id="GO:0005524">
    <property type="term" value="F:ATP binding"/>
    <property type="evidence" value="ECO:0007669"/>
    <property type="project" value="UniProtKB-KW"/>
</dbReference>
<dbReference type="InterPro" id="IPR003959">
    <property type="entry name" value="ATPase_AAA_core"/>
</dbReference>
<evidence type="ECO:0000259" key="3">
    <source>
        <dbReference type="SMART" id="SM00382"/>
    </source>
</evidence>
<keyword evidence="4" id="KW-0378">Hydrolase</keyword>
<sequence>MSFWSSSFPSCSSGKLITADHITDVTWNKQAFQRLVLSPKTKELIQAAVMAQGHLLGASPDIIAGKGQGLLILLHGGPGTGKTLTAESIAETQERPLYRVTCGDLGIEPTDVELVIVESVFNIGKAWGCVVLLDEADVFLEERIRTNQKQNAVVSVFLRLLEYYDGILILTTNRVGTFDEAFKSRIHLALRYPDLGETQRAEIWCNFIEMLKNRTGKLVDNKDLVDINDLLANVPKLAQRELNGRQIRNALMVARYLSKFGKEVLRYQHVQDALEPMVEFNQYLVGLRGLSDEEIAAEERLR</sequence>
<dbReference type="InterPro" id="IPR000641">
    <property type="entry name" value="CbxX/CfxQ"/>
</dbReference>
<dbReference type="InterPro" id="IPR056599">
    <property type="entry name" value="AAA_lid_fung"/>
</dbReference>
<dbReference type="Proteomes" id="UP001302745">
    <property type="component" value="Unassembled WGS sequence"/>
</dbReference>
<reference evidence="4" key="1">
    <citation type="journal article" date="2023" name="Mol. Phylogenet. Evol.">
        <title>Genome-scale phylogeny and comparative genomics of the fungal order Sordariales.</title>
        <authorList>
            <person name="Hensen N."/>
            <person name="Bonometti L."/>
            <person name="Westerberg I."/>
            <person name="Brannstrom I.O."/>
            <person name="Guillou S."/>
            <person name="Cros-Aarteil S."/>
            <person name="Calhoun S."/>
            <person name="Haridas S."/>
            <person name="Kuo A."/>
            <person name="Mondo S."/>
            <person name="Pangilinan J."/>
            <person name="Riley R."/>
            <person name="LaButti K."/>
            <person name="Andreopoulos B."/>
            <person name="Lipzen A."/>
            <person name="Chen C."/>
            <person name="Yan M."/>
            <person name="Daum C."/>
            <person name="Ng V."/>
            <person name="Clum A."/>
            <person name="Steindorff A."/>
            <person name="Ohm R.A."/>
            <person name="Martin F."/>
            <person name="Silar P."/>
            <person name="Natvig D.O."/>
            <person name="Lalanne C."/>
            <person name="Gautier V."/>
            <person name="Ament-Velasquez S.L."/>
            <person name="Kruys A."/>
            <person name="Hutchinson M.I."/>
            <person name="Powell A.J."/>
            <person name="Barry K."/>
            <person name="Miller A.N."/>
            <person name="Grigoriev I.V."/>
            <person name="Debuchy R."/>
            <person name="Gladieux P."/>
            <person name="Hiltunen Thoren M."/>
            <person name="Johannesson H."/>
        </authorList>
    </citation>
    <scope>NUCLEOTIDE SEQUENCE</scope>
    <source>
        <strain evidence="4">CBS 538.74</strain>
    </source>
</reference>
<dbReference type="EMBL" id="MU856899">
    <property type="protein sequence ID" value="KAK4154905.1"/>
    <property type="molecule type" value="Genomic_DNA"/>
</dbReference>
<evidence type="ECO:0000256" key="2">
    <source>
        <dbReference type="ARBA" id="ARBA00022840"/>
    </source>
</evidence>
<comment type="caution">
    <text evidence="4">The sequence shown here is derived from an EMBL/GenBank/DDBJ whole genome shotgun (WGS) entry which is preliminary data.</text>
</comment>
<gene>
    <name evidence="4" type="ORF">C8A00DRAFT_42374</name>
</gene>
<evidence type="ECO:0000256" key="1">
    <source>
        <dbReference type="ARBA" id="ARBA00022741"/>
    </source>
</evidence>
<dbReference type="InterPro" id="IPR003593">
    <property type="entry name" value="AAA+_ATPase"/>
</dbReference>
<name>A0AAN6VR60_9PEZI</name>
<proteinExistence type="predicted"/>
<evidence type="ECO:0000313" key="5">
    <source>
        <dbReference type="Proteomes" id="UP001302745"/>
    </source>
</evidence>
<accession>A0AAN6VR60</accession>
<keyword evidence="2" id="KW-0067">ATP-binding</keyword>
<dbReference type="Pfam" id="PF00004">
    <property type="entry name" value="AAA"/>
    <property type="match status" value="1"/>
</dbReference>
<dbReference type="AlphaFoldDB" id="A0AAN6VR60"/>
<dbReference type="Pfam" id="PF23232">
    <property type="entry name" value="AAA_lid_13"/>
    <property type="match status" value="1"/>
</dbReference>
<dbReference type="SUPFAM" id="SSF52540">
    <property type="entry name" value="P-loop containing nucleoside triphosphate hydrolases"/>
    <property type="match status" value="1"/>
</dbReference>
<dbReference type="PANTHER" id="PTHR46411:SF2">
    <property type="entry name" value="AAA+ ATPASE DOMAIN-CONTAINING PROTEIN"/>
    <property type="match status" value="1"/>
</dbReference>
<dbReference type="InterPro" id="IPR027417">
    <property type="entry name" value="P-loop_NTPase"/>
</dbReference>